<name>G0APK1_BORBD</name>
<keyword evidence="1" id="KW-0614">Plasmid</keyword>
<evidence type="ECO:0000313" key="1">
    <source>
        <dbReference type="EMBL" id="AEL19627.1"/>
    </source>
</evidence>
<geneLocation type="plasmid" evidence="1 2">
    <name>lp56</name>
</geneLocation>
<dbReference type="KEGG" id="bbs:BbiDN127_AD0006"/>
<organism evidence="1 2">
    <name type="scientific">Borrelia bissettiae (strain DSM 17990 / CIP 109136 / DN127)</name>
    <name type="common">Borreliella bissettiae</name>
    <dbReference type="NCBI Taxonomy" id="521010"/>
    <lineage>
        <taxon>Bacteria</taxon>
        <taxon>Pseudomonadati</taxon>
        <taxon>Spirochaetota</taxon>
        <taxon>Spirochaetia</taxon>
        <taxon>Spirochaetales</taxon>
        <taxon>Borreliaceae</taxon>
        <taxon>Borreliella</taxon>
    </lineage>
</organism>
<dbReference type="EMBL" id="CP002762">
    <property type="protein sequence ID" value="AEL19627.1"/>
    <property type="molecule type" value="Genomic_DNA"/>
</dbReference>
<dbReference type="Pfam" id="PF02414">
    <property type="entry name" value="Borrelia_orfA"/>
    <property type="match status" value="2"/>
</dbReference>
<dbReference type="Proteomes" id="UP000001634">
    <property type="component" value="Plasmid lp56"/>
</dbReference>
<dbReference type="InterPro" id="IPR003459">
    <property type="entry name" value="Borrelia_plasmid_OrfA"/>
</dbReference>
<dbReference type="HOGENOM" id="CLU_833326_0_0_12"/>
<evidence type="ECO:0000313" key="2">
    <source>
        <dbReference type="Proteomes" id="UP000001634"/>
    </source>
</evidence>
<accession>G0APK1</accession>
<dbReference type="RefSeq" id="WP_012666268.1">
    <property type="nucleotide sequence ID" value="NC_015920.1"/>
</dbReference>
<protein>
    <submittedName>
        <fullName evidence="1">Borrelia PFam57/62 partition protein</fullName>
    </submittedName>
</protein>
<reference key="1">
    <citation type="submission" date="2011-06" db="EMBL/GenBank/DDBJ databases">
        <authorList>
            <person name="Mongodin E.F."/>
            <person name="Casjens S.R."/>
            <person name="Fraser-Liggett C.M."/>
            <person name="Qiu W.-G."/>
            <person name="Dunn J.J."/>
            <person name="Luft B.J."/>
            <person name="Schutzer S.E."/>
        </authorList>
    </citation>
    <scope>NUCLEOTIDE SEQUENCE</scope>
    <source>
        <strain>DN127</strain>
    </source>
</reference>
<proteinExistence type="predicted"/>
<keyword evidence="2" id="KW-1185">Reference proteome</keyword>
<gene>
    <name evidence="1" type="ordered locus">BbiDN127_AD0006</name>
</gene>
<reference evidence="1 2" key="2">
    <citation type="journal article" date="2012" name="J. Bacteriol.">
        <title>Whole-Genome Sequences of Borrelia bissettii, Borrelia valaisiana, and Borrelia spielmanii.</title>
        <authorList>
            <person name="Schutzer S.E."/>
            <person name="Fraser-Liggett C.M."/>
            <person name="Qiu W.G."/>
            <person name="Kraiczy P."/>
            <person name="Mongodin E.F."/>
            <person name="Dunn J.J."/>
            <person name="Luft B.J."/>
            <person name="Casjens S.R."/>
        </authorList>
    </citation>
    <scope>NUCLEOTIDE SEQUENCE [LARGE SCALE GENOMIC DNA]</scope>
    <source>
        <strain evidence="1 2">DN127</strain>
    </source>
</reference>
<dbReference type="AlphaFoldDB" id="G0APK1"/>
<sequence>MISTISYNNNYCNKTKRLLSKNLRLKKIISIIIFLNKKFEESYNTSLHKMSFLNGTLCILIHHQQDILNILNSFIIKEGYKPTTIRTLREDLRFLIKIKAINKRILAFSNNIGQFKGKLCIYQTSRISYSIIDTYFSSIKLELSKKIKSNKEKLKSENVTENVTVYNKKLIKNNNKNSRNSLFEKVKKIVAHTKYPEKTLKNALLNYKDFNNYLKYDYQTKDIKEFYLKSLKKYRNKIHFMRQNANYETDFFNLVGEFKDTYINKWKINQNKTIPFDILANYKRKKI</sequence>